<keyword evidence="2" id="KW-1185">Reference proteome</keyword>
<feature type="region of interest" description="Disordered" evidence="1">
    <location>
        <begin position="286"/>
        <end position="328"/>
    </location>
</feature>
<feature type="region of interest" description="Disordered" evidence="1">
    <location>
        <begin position="350"/>
        <end position="416"/>
    </location>
</feature>
<dbReference type="RefSeq" id="XP_040497886.1">
    <property type="nucleotide sequence ID" value="XM_040641952.1"/>
</dbReference>
<name>A0A8M1GQ97_URSMA</name>
<gene>
    <name evidence="3" type="primary">LOC103675642</name>
</gene>
<feature type="compositionally biased region" description="Basic residues" evidence="1">
    <location>
        <begin position="66"/>
        <end position="79"/>
    </location>
</feature>
<evidence type="ECO:0000256" key="1">
    <source>
        <dbReference type="SAM" id="MobiDB-lite"/>
    </source>
</evidence>
<feature type="compositionally biased region" description="Polar residues" evidence="1">
    <location>
        <begin position="182"/>
        <end position="193"/>
    </location>
</feature>
<organism evidence="2 3">
    <name type="scientific">Ursus maritimus</name>
    <name type="common">Polar bear</name>
    <name type="synonym">Thalarctos maritimus</name>
    <dbReference type="NCBI Taxonomy" id="29073"/>
    <lineage>
        <taxon>Eukaryota</taxon>
        <taxon>Metazoa</taxon>
        <taxon>Chordata</taxon>
        <taxon>Craniata</taxon>
        <taxon>Vertebrata</taxon>
        <taxon>Euteleostomi</taxon>
        <taxon>Mammalia</taxon>
        <taxon>Eutheria</taxon>
        <taxon>Laurasiatheria</taxon>
        <taxon>Carnivora</taxon>
        <taxon>Caniformia</taxon>
        <taxon>Ursidae</taxon>
        <taxon>Ursus</taxon>
    </lineage>
</organism>
<dbReference type="GeneID" id="103675642"/>
<feature type="region of interest" description="Disordered" evidence="1">
    <location>
        <begin position="182"/>
        <end position="210"/>
    </location>
</feature>
<reference evidence="3" key="1">
    <citation type="submission" date="2025-08" db="UniProtKB">
        <authorList>
            <consortium name="RefSeq"/>
        </authorList>
    </citation>
    <scope>IDENTIFICATION</scope>
    <source>
        <tissue evidence="3">Whole blood</tissue>
    </source>
</reference>
<evidence type="ECO:0000313" key="2">
    <source>
        <dbReference type="Proteomes" id="UP000261680"/>
    </source>
</evidence>
<proteinExistence type="predicted"/>
<protein>
    <submittedName>
        <fullName evidence="3">Uncharacterized protein LOC103675642</fullName>
    </submittedName>
</protein>
<dbReference type="AlphaFoldDB" id="A0A8M1GQ97"/>
<dbReference type="KEGG" id="umr:103675642"/>
<sequence>MAPKREAHIPESVNVIVFGQSVFADVIKLTISKALHQVTLGEGEPSRRETHVVPGQTLPGQDSRVRTRTRRPGLARRHSPSCPHAPPLLWFVRNRLVPEGRVPSFPCQPSGSVCPQQPSRLERWAGSGFRPASAPPRLLWQPLPWPLISAAPSVEVVKLLVRSLESGTRAVGCSPVTVDSQQLVRGSSESNPAWGTRRLPSSSPPPGGWTPEVVVTVGLDQTCPAACEATRERSRCSSSGSFWPGLVDGETEVRRHDQNSESWEATIIGGASLSSRSRITSAHAATPAATIGCPSSREQTPGHGDQPHSCRATPLAGQREKAPTAPPTYQPCPSATIWWHLLPSGGQSLRRVGAGSDFPTSEVQKGTGKDAGMAAEPGGEEPPITHGPLGLNRLTSSLPESGRSGIHPFPQDQPLP</sequence>
<feature type="region of interest" description="Disordered" evidence="1">
    <location>
        <begin position="41"/>
        <end position="80"/>
    </location>
</feature>
<accession>A0A8M1GQ97</accession>
<dbReference type="Proteomes" id="UP000261680">
    <property type="component" value="Unplaced"/>
</dbReference>
<evidence type="ECO:0000313" key="3">
    <source>
        <dbReference type="RefSeq" id="XP_040497886.1"/>
    </source>
</evidence>